<dbReference type="InterPro" id="IPR018724">
    <property type="entry name" value="2OG-Fe_dioxygenase"/>
</dbReference>
<dbReference type="GeneID" id="56509795"/>
<evidence type="ECO:0000313" key="2">
    <source>
        <dbReference type="Proteomes" id="UP000423641"/>
    </source>
</evidence>
<dbReference type="RefSeq" id="WP_112000834.1">
    <property type="nucleotide sequence ID" value="NZ_CP053828.1"/>
</dbReference>
<organism evidence="1 2">
    <name type="scientific">Campylobacter hyointestinalis subsp. lawsonii</name>
    <dbReference type="NCBI Taxonomy" id="91353"/>
    <lineage>
        <taxon>Bacteria</taxon>
        <taxon>Pseudomonadati</taxon>
        <taxon>Campylobacterota</taxon>
        <taxon>Epsilonproteobacteria</taxon>
        <taxon>Campylobacterales</taxon>
        <taxon>Campylobacteraceae</taxon>
        <taxon>Campylobacter</taxon>
    </lineage>
</organism>
<dbReference type="GO" id="GO:0051213">
    <property type="term" value="F:dioxygenase activity"/>
    <property type="evidence" value="ECO:0007669"/>
    <property type="project" value="UniProtKB-KW"/>
</dbReference>
<gene>
    <name evidence="1" type="ORF">F7P66_09215</name>
</gene>
<evidence type="ECO:0000313" key="1">
    <source>
        <dbReference type="EMBL" id="KAB0610608.1"/>
    </source>
</evidence>
<keyword evidence="1" id="KW-0560">Oxidoreductase</keyword>
<keyword evidence="1" id="KW-0223">Dioxygenase</keyword>
<dbReference type="AlphaFoldDB" id="A0AAV6ECL0"/>
<comment type="caution">
    <text evidence="1">The sequence shown here is derived from an EMBL/GenBank/DDBJ whole genome shotgun (WGS) entry which is preliminary data.</text>
</comment>
<dbReference type="EMBL" id="VZON01000017">
    <property type="protein sequence ID" value="KAB0610608.1"/>
    <property type="molecule type" value="Genomic_DNA"/>
</dbReference>
<name>A0AAV6ECL0_CAMHY</name>
<dbReference type="Proteomes" id="UP000423641">
    <property type="component" value="Unassembled WGS sequence"/>
</dbReference>
<reference evidence="1 2" key="1">
    <citation type="submission" date="2019-09" db="EMBL/GenBank/DDBJ databases">
        <title>Draft genome sequences of 48 bacterial type strains from the CCUG.</title>
        <authorList>
            <person name="Tunovic T."/>
            <person name="Pineiro-Iglesias B."/>
            <person name="Unosson C."/>
            <person name="Inganas E."/>
            <person name="Ohlen M."/>
            <person name="Cardew S."/>
            <person name="Jensie-Markopoulos S."/>
            <person name="Salva-Serra F."/>
            <person name="Jaen-Luchoro D."/>
            <person name="Karlsson R."/>
            <person name="Svensson-Stadler L."/>
            <person name="Chun J."/>
            <person name="Moore E."/>
        </authorList>
    </citation>
    <scope>NUCLEOTIDE SEQUENCE [LARGE SCALE GENOMIC DNA]</scope>
    <source>
        <strain evidence="1 2">CCUG 34538</strain>
    </source>
</reference>
<dbReference type="Gene3D" id="2.60.120.620">
    <property type="entry name" value="q2cbj1_9rhob like domain"/>
    <property type="match status" value="1"/>
</dbReference>
<protein>
    <submittedName>
        <fullName evidence="1">2OG-Fe dioxygenase family protein</fullName>
    </submittedName>
</protein>
<sequence length="246" mass="28973">MSKVAFPITIVDHIDIGLNLEKIQNKLQSYYDEYEDDLYLLHKNKIDYISKFTKIHNDEIYKNINFDFSSINLDSNILKVVLSFKPNRKRLISKYIIDIKNENFKIERISANNFLQPLAFVSDEKFDYRKNERKFKELPDNLFDDDLRSMLKFVSFKIGRYTKKYKFAITAHHTLIFCENGRKSTNSPEGIHQDGMDFIMSAFVINRQNINGAKSIIYANDKKQKIFETILKNDQGIIQSDLNSKL</sequence>
<dbReference type="Pfam" id="PF10014">
    <property type="entry name" value="2OG-Fe_Oxy_2"/>
    <property type="match status" value="1"/>
</dbReference>
<accession>A0AAV6ECL0</accession>
<proteinExistence type="predicted"/>